<dbReference type="NCBIfam" id="NF038336">
    <property type="entry name" value="YjiT_fam"/>
    <property type="match status" value="1"/>
</dbReference>
<dbReference type="AlphaFoldDB" id="A0A9X1ZPJ7"/>
<comment type="caution">
    <text evidence="1">The sequence shown here is derived from an EMBL/GenBank/DDBJ whole genome shotgun (WGS) entry which is preliminary data.</text>
</comment>
<proteinExistence type="predicted"/>
<organism evidence="1 2">
    <name type="scientific">Shewanella gaetbuli</name>
    <dbReference type="NCBI Taxonomy" id="220752"/>
    <lineage>
        <taxon>Bacteria</taxon>
        <taxon>Pseudomonadati</taxon>
        <taxon>Pseudomonadota</taxon>
        <taxon>Gammaproteobacteria</taxon>
        <taxon>Alteromonadales</taxon>
        <taxon>Shewanellaceae</taxon>
        <taxon>Shewanella</taxon>
    </lineage>
</organism>
<name>A0A9X1ZPJ7_9GAMM</name>
<dbReference type="InterPro" id="IPR047879">
    <property type="entry name" value="YjiT"/>
</dbReference>
<sequence>MLKSINPSQWLSEFLKDRGLLKPSGKPLYEYQATESDYQTLRTIVIQYKDNSLYGYNSLCWSASFCLFCSLWYQRQYENSDGWSWHGIWHELGQELTPSQIERSIIKGIESYWLRPIKTYTERRNFLGTLFSEGGLPFKLLSNNDNKFGVALQRILKNVTMAKLLGESTEKLVTLNVQILPQAFKEPESIQLITLMAEKLMRLVELFGLENKTDPASYLDSVAPKWRDDFPIPLDTAIGTNIVNSWLQQASREGNKRRQLNKKLIVEHYLNESDLSIKSKLLLPNEFVLNIPLHTLKSSRIELFLAESSLDIYHLGVSYINATGEQALVKIRNRAVKVLRTSPEKQLSVVARQGGREITRWNLDNTCVFLNEIPVGFVKKDGELKYAGQATFSHKDELYLIVPQSCNYSLINGEITNWSHSIHSEKPNFLLLKGEMVITVEDDKYRIKSVSPVSTDIQINLFGEMLSYDTEPSATYLGVPKYRYVNSELAEEMELSEYIGGKSKSEIMLHERYGKQTFSLKNKNGETLFRKKIGLLPPGVKISTKSGVELGCGEIYIQTNDKMIYSLETPGVSFVKKDTNDGVCLLLNCDGIPPADLILKITPNLMATPISIKLPYPRQGAFVFDRGGKELQKYLSIDDLLGSRLHLFASAECAANFEIEIVLDNQGRCPPLFRHKFHVEDKPVIVSLYSFKDEINELLSLVPDLDTQVTINISSLTGNLQYRVNRYSSRIHETEDKRYIKVSSQQLSDVEGAKLLLMQMSNPERTPTELKPFVSEGVPTGHYLFPQVAKSEGPWLIVPSTESRINFRAKLLIGHEDSHIVNMIEHDELNDNVNSLNRAVQAYHPRFNPQIISGVIERMTENLQHSGWEYLLKLYNNFPNLPLTTFQVWREIVAKPKALLLCFYRFEANPQFMARIESEFPVLWQVTPPNMFVETYQQVLDWLEYKGVDKQYIEMIAKPWYEAILQHIPGFNDELINYFMTKKVDPKLKLPKSIMDQAADHWLQDLLRDHSEDELWPDTDGYELKRWYEKNSLEQIDIDSLHSFQNSVIYLPIFLAAVSSGKARLNDVYDDSANAIFKLKKVRDFDPNWFATMYAYHVIKFSDLG</sequence>
<dbReference type="RefSeq" id="WP_248995907.1">
    <property type="nucleotide sequence ID" value="NZ_JAKIKP010000007.1"/>
</dbReference>
<dbReference type="EMBL" id="JAKIKP010000007">
    <property type="protein sequence ID" value="MCL1143230.1"/>
    <property type="molecule type" value="Genomic_DNA"/>
</dbReference>
<dbReference type="Proteomes" id="UP001139333">
    <property type="component" value="Unassembled WGS sequence"/>
</dbReference>
<accession>A0A9X1ZPJ7</accession>
<reference evidence="1" key="1">
    <citation type="submission" date="2022-01" db="EMBL/GenBank/DDBJ databases">
        <title>Whole genome-based taxonomy of the Shewanellaceae.</title>
        <authorList>
            <person name="Martin-Rodriguez A.J."/>
        </authorList>
    </citation>
    <scope>NUCLEOTIDE SEQUENCE</scope>
    <source>
        <strain evidence="1">DSM 16422</strain>
    </source>
</reference>
<gene>
    <name evidence="1" type="ORF">L2672_11035</name>
</gene>
<evidence type="ECO:0000313" key="1">
    <source>
        <dbReference type="EMBL" id="MCL1143230.1"/>
    </source>
</evidence>
<protein>
    <submittedName>
        <fullName evidence="1">STY4851/ECs_5259 family protein</fullName>
    </submittedName>
</protein>
<keyword evidence="2" id="KW-1185">Reference proteome</keyword>
<evidence type="ECO:0000313" key="2">
    <source>
        <dbReference type="Proteomes" id="UP001139333"/>
    </source>
</evidence>